<keyword evidence="3" id="KW-1185">Reference proteome</keyword>
<dbReference type="EMBL" id="SZQA01000022">
    <property type="protein sequence ID" value="TKK86245.1"/>
    <property type="molecule type" value="Genomic_DNA"/>
</dbReference>
<evidence type="ECO:0000313" key="3">
    <source>
        <dbReference type="Proteomes" id="UP000308705"/>
    </source>
</evidence>
<protein>
    <recommendedName>
        <fullName evidence="4">WD40 repeat domain-containing protein</fullName>
    </recommendedName>
</protein>
<sequence length="273" mass="29432">MKRVLAALTLLATSQCAADAETVYLVQNHDQSVTVYNMAGVAVSDDLRLPEVEHVRRIAAADDGFHVLGMTGDFEPRYFRLRGPAYTPEPVEAMKGVGTAKLAWAMTRDGAKVAFETVDGPSVVVRDVGTGRQTIRKVADVSRLAWSPDGKRLLLTVSLPCTPPPPSVSSTASCLPEQQLRFLDADRPVRTFKEITAEPVITGDGILVGVPGGILRLADDGRILDRFKGAGRLSVRNGQLMIQGGGRLTVGPLTGGNRRDLPWDDKVMDTATW</sequence>
<dbReference type="InterPro" id="IPR011044">
    <property type="entry name" value="Quino_amine_DH_bsu"/>
</dbReference>
<organism evidence="2 3">
    <name type="scientific">Herbidospora galbida</name>
    <dbReference type="NCBI Taxonomy" id="2575442"/>
    <lineage>
        <taxon>Bacteria</taxon>
        <taxon>Bacillati</taxon>
        <taxon>Actinomycetota</taxon>
        <taxon>Actinomycetes</taxon>
        <taxon>Streptosporangiales</taxon>
        <taxon>Streptosporangiaceae</taxon>
        <taxon>Herbidospora</taxon>
    </lineage>
</organism>
<dbReference type="OrthoDB" id="3525905at2"/>
<dbReference type="AlphaFoldDB" id="A0A4U3MAZ2"/>
<feature type="chain" id="PRO_5039648718" description="WD40 repeat domain-containing protein" evidence="1">
    <location>
        <begin position="18"/>
        <end position="273"/>
    </location>
</feature>
<gene>
    <name evidence="2" type="ORF">FDA94_22250</name>
</gene>
<evidence type="ECO:0008006" key="4">
    <source>
        <dbReference type="Google" id="ProtNLM"/>
    </source>
</evidence>
<comment type="caution">
    <text evidence="2">The sequence shown here is derived from an EMBL/GenBank/DDBJ whole genome shotgun (WGS) entry which is preliminary data.</text>
</comment>
<evidence type="ECO:0000313" key="2">
    <source>
        <dbReference type="EMBL" id="TKK86245.1"/>
    </source>
</evidence>
<dbReference type="RefSeq" id="WP_137249016.1">
    <property type="nucleotide sequence ID" value="NZ_SZQA01000022.1"/>
</dbReference>
<feature type="signal peptide" evidence="1">
    <location>
        <begin position="1"/>
        <end position="17"/>
    </location>
</feature>
<dbReference type="Proteomes" id="UP000308705">
    <property type="component" value="Unassembled WGS sequence"/>
</dbReference>
<dbReference type="SUPFAM" id="SSF50969">
    <property type="entry name" value="YVTN repeat-like/Quinoprotein amine dehydrogenase"/>
    <property type="match status" value="1"/>
</dbReference>
<reference evidence="2 3" key="1">
    <citation type="submission" date="2019-04" db="EMBL/GenBank/DDBJ databases">
        <title>Herbidospora sp. NEAU-GS14.nov., a novel actinomycete isolated from soil.</title>
        <authorList>
            <person name="Han L."/>
        </authorList>
    </citation>
    <scope>NUCLEOTIDE SEQUENCE [LARGE SCALE GENOMIC DNA]</scope>
    <source>
        <strain evidence="2 3">NEAU-GS14</strain>
    </source>
</reference>
<evidence type="ECO:0000256" key="1">
    <source>
        <dbReference type="SAM" id="SignalP"/>
    </source>
</evidence>
<name>A0A4U3MAZ2_9ACTN</name>
<accession>A0A4U3MAZ2</accession>
<proteinExistence type="predicted"/>
<keyword evidence="1" id="KW-0732">Signal</keyword>